<proteinExistence type="predicted"/>
<sequence length="153" mass="15287">MLTSLLRGAAAGAAGTTALNATTYVDMLLRGRDPSSTPDESVEKLAGLAHLSIPGTKPQRANRIQAAGSVLGIVTGVGVGMAAGAARSLGWRPSKPVGTVVTGIAAMVGAAAPMAVLGVSDPRRWSAADWLSDVVPHLVYGAVTTATLQSEAG</sequence>
<keyword evidence="1" id="KW-0812">Transmembrane</keyword>
<accession>A0A7X6RGI5</accession>
<keyword evidence="3" id="KW-1185">Reference proteome</keyword>
<gene>
    <name evidence="2" type="ORF">HGA07_05540</name>
</gene>
<feature type="transmembrane region" description="Helical" evidence="1">
    <location>
        <begin position="97"/>
        <end position="119"/>
    </location>
</feature>
<keyword evidence="1" id="KW-0472">Membrane</keyword>
<protein>
    <submittedName>
        <fullName evidence="2">Uncharacterized protein</fullName>
    </submittedName>
</protein>
<evidence type="ECO:0000313" key="3">
    <source>
        <dbReference type="Proteomes" id="UP000523447"/>
    </source>
</evidence>
<name>A0A7X6RGI5_9NOCA</name>
<dbReference type="EMBL" id="JAAXPE010000004">
    <property type="protein sequence ID" value="NKY85086.1"/>
    <property type="molecule type" value="Genomic_DNA"/>
</dbReference>
<reference evidence="2 3" key="1">
    <citation type="submission" date="2020-04" db="EMBL/GenBank/DDBJ databases">
        <title>MicrobeNet Type strains.</title>
        <authorList>
            <person name="Nicholson A.C."/>
        </authorList>
    </citation>
    <scope>NUCLEOTIDE SEQUENCE [LARGE SCALE GENOMIC DNA]</scope>
    <source>
        <strain evidence="2 3">DSM 44445</strain>
    </source>
</reference>
<organism evidence="2 3">
    <name type="scientific">Nocardia veterana</name>
    <dbReference type="NCBI Taxonomy" id="132249"/>
    <lineage>
        <taxon>Bacteria</taxon>
        <taxon>Bacillati</taxon>
        <taxon>Actinomycetota</taxon>
        <taxon>Actinomycetes</taxon>
        <taxon>Mycobacteriales</taxon>
        <taxon>Nocardiaceae</taxon>
        <taxon>Nocardia</taxon>
    </lineage>
</organism>
<evidence type="ECO:0000313" key="2">
    <source>
        <dbReference type="EMBL" id="NKY85086.1"/>
    </source>
</evidence>
<keyword evidence="1" id="KW-1133">Transmembrane helix</keyword>
<evidence type="ECO:0000256" key="1">
    <source>
        <dbReference type="SAM" id="Phobius"/>
    </source>
</evidence>
<feature type="transmembrane region" description="Helical" evidence="1">
    <location>
        <begin position="66"/>
        <end position="85"/>
    </location>
</feature>
<comment type="caution">
    <text evidence="2">The sequence shown here is derived from an EMBL/GenBank/DDBJ whole genome shotgun (WGS) entry which is preliminary data.</text>
</comment>
<dbReference type="Proteomes" id="UP000523447">
    <property type="component" value="Unassembled WGS sequence"/>
</dbReference>
<dbReference type="AlphaFoldDB" id="A0A7X6RGI5"/>